<dbReference type="InterPro" id="IPR022385">
    <property type="entry name" value="Rhs_assc_core"/>
</dbReference>
<evidence type="ECO:0000256" key="2">
    <source>
        <dbReference type="ARBA" id="ARBA00022525"/>
    </source>
</evidence>
<dbReference type="InterPro" id="IPR045351">
    <property type="entry name" value="DUF6531"/>
</dbReference>
<dbReference type="RefSeq" id="WP_128213855.1">
    <property type="nucleotide sequence ID" value="NZ_CP025746.1"/>
</dbReference>
<dbReference type="OrthoDB" id="9771173at2"/>
<keyword evidence="2" id="KW-0964">Secreted</keyword>
<dbReference type="SUPFAM" id="SSF51294">
    <property type="entry name" value="Hedgehog/intein (Hint) domain"/>
    <property type="match status" value="1"/>
</dbReference>
<dbReference type="PANTHER" id="PTHR32305:SF17">
    <property type="entry name" value="TRNA NUCLEASE WAPA"/>
    <property type="match status" value="1"/>
</dbReference>
<dbReference type="InterPro" id="IPR036844">
    <property type="entry name" value="Hint_dom_sf"/>
</dbReference>
<accession>A0A3R5QZD7</accession>
<dbReference type="NCBIfam" id="TIGR03696">
    <property type="entry name" value="Rhs_assc_core"/>
    <property type="match status" value="1"/>
</dbReference>
<dbReference type="Gene3D" id="2.60.120.260">
    <property type="entry name" value="Galactose-binding domain-like"/>
    <property type="match status" value="1"/>
</dbReference>
<dbReference type="Pfam" id="PF02018">
    <property type="entry name" value="CBM_4_9"/>
    <property type="match status" value="1"/>
</dbReference>
<evidence type="ECO:0000256" key="4">
    <source>
        <dbReference type="ARBA" id="ARBA00022801"/>
    </source>
</evidence>
<dbReference type="GO" id="GO:0016798">
    <property type="term" value="F:hydrolase activity, acting on glycosyl bonds"/>
    <property type="evidence" value="ECO:0007669"/>
    <property type="project" value="InterPro"/>
</dbReference>
<dbReference type="InterPro" id="IPR030934">
    <property type="entry name" value="Intein_C"/>
</dbReference>
<dbReference type="InterPro" id="IPR003587">
    <property type="entry name" value="Hint_dom_N"/>
</dbReference>
<dbReference type="NCBIfam" id="TIGR01643">
    <property type="entry name" value="YD_repeat_2x"/>
    <property type="match status" value="2"/>
</dbReference>
<dbReference type="InterPro" id="IPR006637">
    <property type="entry name" value="ChW"/>
</dbReference>
<dbReference type="InterPro" id="IPR055372">
    <property type="entry name" value="CBM96"/>
</dbReference>
<comment type="subcellular location">
    <subcellularLocation>
        <location evidence="1">Secreted</location>
    </subcellularLocation>
</comment>
<dbReference type="NCBIfam" id="TIGR01443">
    <property type="entry name" value="intein_Cterm"/>
    <property type="match status" value="1"/>
</dbReference>
<dbReference type="GO" id="GO:0005576">
    <property type="term" value="C:extracellular region"/>
    <property type="evidence" value="ECO:0007669"/>
    <property type="project" value="UniProtKB-SubCell"/>
</dbReference>
<feature type="compositionally biased region" description="Basic and acidic residues" evidence="5">
    <location>
        <begin position="34"/>
        <end position="53"/>
    </location>
</feature>
<evidence type="ECO:0000256" key="1">
    <source>
        <dbReference type="ARBA" id="ARBA00004613"/>
    </source>
</evidence>
<feature type="domain" description="Hint" evidence="6">
    <location>
        <begin position="2169"/>
        <end position="2263"/>
    </location>
</feature>
<reference evidence="7 8" key="1">
    <citation type="submission" date="2018-01" db="EMBL/GenBank/DDBJ databases">
        <title>Genome Sequencing and Assembly of Anaerobacter polyendosporus strain CT4.</title>
        <authorList>
            <person name="Tachaapaikoon C."/>
            <person name="Sutheeworapong S."/>
            <person name="Jenjaroenpun P."/>
            <person name="Wongsurawat T."/>
            <person name="Nookeaw I."/>
            <person name="Cheawchanlertfa P."/>
            <person name="Kosugi A."/>
            <person name="Cheevadhanarak S."/>
            <person name="Ratanakhanokchai K."/>
        </authorList>
    </citation>
    <scope>NUCLEOTIDE SEQUENCE [LARGE SCALE GENOMIC DNA]</scope>
    <source>
        <strain evidence="7 8">CT4</strain>
    </source>
</reference>
<proteinExistence type="predicted"/>
<name>A0A3R5QZD7_9CLOT</name>
<dbReference type="Gene3D" id="2.180.10.10">
    <property type="entry name" value="RHS repeat-associated core"/>
    <property type="match status" value="4"/>
</dbReference>
<dbReference type="PROSITE" id="PS50818">
    <property type="entry name" value="INTEIN_C_TER"/>
    <property type="match status" value="1"/>
</dbReference>
<dbReference type="InterPro" id="IPR031325">
    <property type="entry name" value="RHS_repeat"/>
</dbReference>
<evidence type="ECO:0000259" key="6">
    <source>
        <dbReference type="SMART" id="SM00306"/>
    </source>
</evidence>
<dbReference type="Pfam" id="PF05593">
    <property type="entry name" value="RHS_repeat"/>
    <property type="match status" value="1"/>
</dbReference>
<dbReference type="SMART" id="SM00728">
    <property type="entry name" value="ChW"/>
    <property type="match status" value="6"/>
</dbReference>
<keyword evidence="3" id="KW-0732">Signal</keyword>
<feature type="compositionally biased region" description="Polar residues" evidence="5">
    <location>
        <begin position="12"/>
        <end position="28"/>
    </location>
</feature>
<dbReference type="Gene3D" id="2.60.120.970">
    <property type="match status" value="1"/>
</dbReference>
<dbReference type="InterPro" id="IPR003305">
    <property type="entry name" value="CenC_carb-bd"/>
</dbReference>
<dbReference type="NCBIfam" id="NF033679">
    <property type="entry name" value="DNRLRE_dom"/>
    <property type="match status" value="1"/>
</dbReference>
<keyword evidence="8" id="KW-1185">Reference proteome</keyword>
<keyword evidence="4" id="KW-0378">Hydrolase</keyword>
<sequence>MQIPVFAKDNKSNSCNAENSTNTSVVKNQKSKKITKELTNERTENSKKFQKEDGSFEVDQYNSAIHYQDGGQWKDIDNTLEESKDKDDDGNNVLENKENNIKVKISKNSSSKKLVQMKKDKYEINWSLSNVQSSKASVVTADENKINDDIDKSVENEVNNDKELTKVTSDEKQQIKEDLKTNEKIKDLKNITSQVNFQNVYDNTDLQYILNGSDIKENLIINKYNDNTSFSFNINTKNVTPILQQDKSIIFFDSKDKSKKVFQIEAPYMYDKVDNSSDKIEVAINQSKDGYLLTLTPDKTWLSSSDRVYPVTIDPSMQTSLDSSKIHDTFVASIDTENKCNNQYVRVGLTPGNVGTCRTYIKFDLPTLSTGDMITNAQLNLLQCSDVSSVASNQVNVHNVTQNFDTSNLTWSTQPSYDSHIEALNMITSNQNQWVNWDVTSIVKQWFTTGNNYGIMLEQDNSSKYTAFWSSDMNDAFTSARPMISFNYINNSGIENYWTYHSQNVGRAGTSYINDYNGNLIFTHNDIDMSGSRMPVSINHVFNSNDITTSNIGFGSGWRLNINQRLESQTINNTQYYKYTDEDGTKHYFQNSGSMPINDELNLGLSLTKEGDGSLSISDKKNNKINFSSSTNDLNYIKDANGNTITFTYGGTSSSGVRNITKVTDGSGRVTSLNYNSSGILTSIQDTAGRTTAYNYDGNGNLTTITYPDNKSSSYSYDGNHNLVSATNYDGYRISYQYYGIAPHRVSHLLESNTNGALGDELSVSYGNNSTTFTDVKGRRSIYQFDNVGKTLCMKDADGSAQYYKYTDSTNASKVTSESKLEKTVINLLANHDAENSDSWGVGTDGGSGSSSFTSAVSYMGNQSLAINKTDNVSRQYFDQWNILKPGKTYTFSAYVKTVNVSNTNGEGAVISFYYKDKSGNYQRIDSNYLNGSNDWQKLQTTFNLPMDAADYNVLTRVSMLQETGTAYFDSMQLEEGGVANRYNLVDNGDLTGASGTPNRWNTISTGGSDGLVSTSDSDHPANLDNSVYQVSGSYGVQKKLGQSINIKGKAGDIYTVGAWAKAYSVPSGTFQLQAVFSGSSGSQSVNFDFNKDSNDWQYISGRCVTNSDYSKIDIFYVYGDNANTAYFDGVQLYKEEFSKSYQYDSKGNLVSTADLATQNSKFEYNGNNDVLKAVDPKGNSFKYEYDSKHNLTRGTSAANVNYSFNYDSNGNAVSARVGDGADYIQTKADYTSSGNYIKSLTDSMGNTVSYDFDESKGLLNSITDPKGSKTSNTYDSVDNLTSTSKNVSGQQITNSYGYQNDKISQITHNGFNYNFAYDSLGNNTSVSVGNQNLITNTYEPRTSLLTKSTYGNGQSVSNYYDNSNRILSRNVGGNTTVGVTYDAQLQNIGWQNPWSSDNSLAGTTGQGLRLESLKVQLTNAPSGMKIKYMAHVQNVGWQNWVYDGGIAGTVGQSLSIEALRIQLEGAPEGYNVRYQVYADGIGWMDPVSNGDIAGTVGQNRRIEAIKIFVELPSYTYQYDAAGNLAYKNDLENHVSYRYVYDNSNRLVKVSDSFENISYNYDNNNNISSINYNSSGKSYTVNYSYDADNKLKSTTYGADEYDNNYDSLGRLTNNVIKTGATQYNVNYSYAPGAMASGIGVNYNGYVDTVGWQKTKLDGELSGTVGQSLKYQEINMNLTNVPTDTNNPLNKMKIQYQTHVSNIGWQDPVYGGTNAGAIASNYQIEAIKINLVNAPAGYHVWYQAQLQDKGWTEPVQDGAMAGTTGQSLRLEALRIYIVKPGSDSKDSNKIGTISNNGNNIGYTYDANGNIKSISQNGQTISYTYNELNEVTREDNQTLNYSMVYSYDAGGNIVSKVQYPYTTGNLGTATNNVSYSYGDGNWKDKLTSYNGKSITYDQIGNPLSYNGNTFGWKSGRQLAYMILSDGRDVGFKYNDAGIRTEKRVNGVTTKYYLDGDKVISQQDEEGTSIRYNYDANGKLVSMILNGTEYFYVRNAQSDIIGLIDTSGNQVVSYTYDTWGKLISITGSLKDTVGVKNPYRYRGYRYDTETGLYYLQSRYYNPEWGRFINADSVAGSLGELLSHNVFAYCGNNPVTRFDPDGYDWMDNLISWMFGESGKKPSQSQKMWEAYFAGIQSAINNFAQEISSMVEGLCRSIASEERINEIVGACSEFNCFVAGTKIQTEDGIKSIENIKVGDEVYSENPETGEKEYKKVKQTFVHEFDTLVHVSIGDTKIDSTEGHKFWVVGKGWIEAKDLRQGDSLLESSGKIINVTDVHIERLKEKVKVYNFEVDDFHTYFVSNLGILVHNTCNVPVFRGGNSMTVKLNEVKIDKITGLLKTTHGISVNINADKVSRFGGAFRIDKIPDGLDVIQRGMDQGHYEIVPSRSMSLDEYQDLLNKIELFPMN</sequence>
<dbReference type="InterPro" id="IPR050708">
    <property type="entry name" value="T6SS_VgrG/RHS"/>
</dbReference>
<dbReference type="EMBL" id="CP025746">
    <property type="protein sequence ID" value="QAA33127.1"/>
    <property type="molecule type" value="Genomic_DNA"/>
</dbReference>
<dbReference type="Gene3D" id="2.170.16.10">
    <property type="entry name" value="Hedgehog/Intein (Hint) domain"/>
    <property type="match status" value="1"/>
</dbReference>
<dbReference type="SMART" id="SM00306">
    <property type="entry name" value="HintN"/>
    <property type="match status" value="1"/>
</dbReference>
<protein>
    <recommendedName>
        <fullName evidence="6">Hint domain-containing protein</fullName>
    </recommendedName>
</protein>
<dbReference type="InterPro" id="IPR006141">
    <property type="entry name" value="Intein_N"/>
</dbReference>
<evidence type="ECO:0000256" key="3">
    <source>
        <dbReference type="ARBA" id="ARBA00022729"/>
    </source>
</evidence>
<organism evidence="7 8">
    <name type="scientific">Clostridium manihotivorum</name>
    <dbReference type="NCBI Taxonomy" id="2320868"/>
    <lineage>
        <taxon>Bacteria</taxon>
        <taxon>Bacillati</taxon>
        <taxon>Bacillota</taxon>
        <taxon>Clostridia</taxon>
        <taxon>Eubacteriales</taxon>
        <taxon>Clostridiaceae</taxon>
        <taxon>Clostridium</taxon>
    </lineage>
</organism>
<dbReference type="KEGG" id="cmah:C1I91_16615"/>
<evidence type="ECO:0000313" key="8">
    <source>
        <dbReference type="Proteomes" id="UP000286268"/>
    </source>
</evidence>
<dbReference type="SUPFAM" id="SSF49785">
    <property type="entry name" value="Galactose-binding domain-like"/>
    <property type="match status" value="1"/>
</dbReference>
<evidence type="ECO:0000256" key="5">
    <source>
        <dbReference type="SAM" id="MobiDB-lite"/>
    </source>
</evidence>
<dbReference type="GO" id="GO:0016539">
    <property type="term" value="P:intein-mediated protein splicing"/>
    <property type="evidence" value="ECO:0007669"/>
    <property type="project" value="InterPro"/>
</dbReference>
<dbReference type="Proteomes" id="UP000286268">
    <property type="component" value="Chromosome"/>
</dbReference>
<dbReference type="Pfam" id="PF07591">
    <property type="entry name" value="PT-HINT"/>
    <property type="match status" value="1"/>
</dbReference>
<dbReference type="PROSITE" id="PS50817">
    <property type="entry name" value="INTEIN_N_TER"/>
    <property type="match status" value="1"/>
</dbReference>
<dbReference type="CDD" id="cd00081">
    <property type="entry name" value="Hint"/>
    <property type="match status" value="1"/>
</dbReference>
<dbReference type="InterPro" id="IPR006530">
    <property type="entry name" value="YD"/>
</dbReference>
<dbReference type="PANTHER" id="PTHR32305">
    <property type="match status" value="1"/>
</dbReference>
<dbReference type="Pfam" id="PF07538">
    <property type="entry name" value="ChW"/>
    <property type="match status" value="6"/>
</dbReference>
<feature type="region of interest" description="Disordered" evidence="5">
    <location>
        <begin position="1"/>
        <end position="53"/>
    </location>
</feature>
<evidence type="ECO:0000313" key="7">
    <source>
        <dbReference type="EMBL" id="QAA33127.1"/>
    </source>
</evidence>
<dbReference type="InterPro" id="IPR008979">
    <property type="entry name" value="Galactose-bd-like_sf"/>
</dbReference>
<gene>
    <name evidence="7" type="ORF">C1I91_16615</name>
</gene>
<dbReference type="Pfam" id="PF24517">
    <property type="entry name" value="CBM96"/>
    <property type="match status" value="1"/>
</dbReference>
<dbReference type="Pfam" id="PF20148">
    <property type="entry name" value="DUF6531"/>
    <property type="match status" value="1"/>
</dbReference>